<evidence type="ECO:0000256" key="3">
    <source>
        <dbReference type="ARBA" id="ARBA00022729"/>
    </source>
</evidence>
<comment type="similarity">
    <text evidence="2">Belongs to the SusD family.</text>
</comment>
<keyword evidence="5" id="KW-0998">Cell outer membrane</keyword>
<evidence type="ECO:0000313" key="9">
    <source>
        <dbReference type="Proteomes" id="UP000183670"/>
    </source>
</evidence>
<proteinExistence type="inferred from homology"/>
<keyword evidence="3" id="KW-0732">Signal</keyword>
<evidence type="ECO:0000313" key="8">
    <source>
        <dbReference type="EMBL" id="SDB77759.1"/>
    </source>
</evidence>
<dbReference type="RefSeq" id="WP_074558671.1">
    <property type="nucleotide sequence ID" value="NZ_FMYE01000027.1"/>
</dbReference>
<feature type="domain" description="RagB/SusD" evidence="6">
    <location>
        <begin position="338"/>
        <end position="646"/>
    </location>
</feature>
<feature type="domain" description="SusD-like N-terminal" evidence="7">
    <location>
        <begin position="21"/>
        <end position="193"/>
    </location>
</feature>
<organism evidence="8 9">
    <name type="scientific">Bacteroides ovatus</name>
    <dbReference type="NCBI Taxonomy" id="28116"/>
    <lineage>
        <taxon>Bacteria</taxon>
        <taxon>Pseudomonadati</taxon>
        <taxon>Bacteroidota</taxon>
        <taxon>Bacteroidia</taxon>
        <taxon>Bacteroidales</taxon>
        <taxon>Bacteroidaceae</taxon>
        <taxon>Bacteroides</taxon>
    </lineage>
</organism>
<evidence type="ECO:0000256" key="5">
    <source>
        <dbReference type="ARBA" id="ARBA00023237"/>
    </source>
</evidence>
<keyword evidence="4" id="KW-0472">Membrane</keyword>
<dbReference type="Proteomes" id="UP000183670">
    <property type="component" value="Unassembled WGS sequence"/>
</dbReference>
<evidence type="ECO:0000259" key="6">
    <source>
        <dbReference type="Pfam" id="PF07980"/>
    </source>
</evidence>
<gene>
    <name evidence="8" type="ORF">SAMN05192581_102720</name>
</gene>
<comment type="subcellular location">
    <subcellularLocation>
        <location evidence="1">Cell outer membrane</location>
    </subcellularLocation>
</comment>
<protein>
    <submittedName>
        <fullName evidence="8">Starch-binding associating with outer membrane</fullName>
    </submittedName>
</protein>
<dbReference type="InterPro" id="IPR011990">
    <property type="entry name" value="TPR-like_helical_dom_sf"/>
</dbReference>
<name>A0A1G6G7A7_BACOV</name>
<dbReference type="InterPro" id="IPR012944">
    <property type="entry name" value="SusD_RagB_dom"/>
</dbReference>
<dbReference type="Pfam" id="PF07980">
    <property type="entry name" value="SusD_RagB"/>
    <property type="match status" value="1"/>
</dbReference>
<dbReference type="SUPFAM" id="SSF48452">
    <property type="entry name" value="TPR-like"/>
    <property type="match status" value="1"/>
</dbReference>
<evidence type="ECO:0000256" key="1">
    <source>
        <dbReference type="ARBA" id="ARBA00004442"/>
    </source>
</evidence>
<reference evidence="8 9" key="1">
    <citation type="submission" date="2016-10" db="EMBL/GenBank/DDBJ databases">
        <authorList>
            <person name="de Groot N.N."/>
        </authorList>
    </citation>
    <scope>NUCLEOTIDE SEQUENCE [LARGE SCALE GENOMIC DNA]</scope>
    <source>
        <strain evidence="8 9">NLAE-zl-C500</strain>
    </source>
</reference>
<evidence type="ECO:0000256" key="2">
    <source>
        <dbReference type="ARBA" id="ARBA00006275"/>
    </source>
</evidence>
<dbReference type="PROSITE" id="PS51257">
    <property type="entry name" value="PROKAR_LIPOPROTEIN"/>
    <property type="match status" value="1"/>
</dbReference>
<dbReference type="Gene3D" id="1.25.40.390">
    <property type="match status" value="1"/>
</dbReference>
<sequence length="655" mass="73788">MKNKIFIACISLALLTGCNSFLDQEPLSQLSPEQYLSTEENLAAYATDLYNTLPVHETGSWGRWLDDNNTDNMAYVNPSDIFAPGYWRVSQTGGSYEFAAIYRCNYFLDFVLPLYEKGSITGVAPNIRHYIGEVYFFRAWQYFSKLKALGDFPIITKTLADDLEALTAESKRMPRNEVARFILSDLDKALEYMQSTPPVGGTNRLGQDCVHLFKSRVALYEGTWLKYFKGTAFVPNGPGWPGKDKSYNSDYQYPAGSIDQEIEYFLIEAMNEAKIVADKYGLTDNTGIFQNNANEASNPYFDMFGASDMNTYPEVLLWKQYSQAAGVVNSVVEFAAAANQGWGMTKSMLDAFIMNNGKPIYATGSSYNGDADLSTITQGRDSRAEIFFKKPGNRNLHSAAGPESYEIEPYPNIVNSTSSMKYTTGLTIRKGLNFDGSYSVRDRSIVGCIIFRAVEAYLNYMEACYEKSGALDGDAQKYWKAIRERSKVDDYNITIANTNMTVEAQTDWGAYSAGKLVDPVLFNIRRERRCELMAEGFRPADIRRWRSMDQMINTPYHILGMNLWEKMANNPDFLTANQDGLQQNKNVSPESFSKYLAPFHIIANNRVYNGYRWNMAHYLDPIAIQHFLITGAGNTNASPLYQNPGWPLQAGQGAQ</sequence>
<accession>A0A1G6G7A7</accession>
<evidence type="ECO:0000259" key="7">
    <source>
        <dbReference type="Pfam" id="PF14322"/>
    </source>
</evidence>
<dbReference type="InterPro" id="IPR033985">
    <property type="entry name" value="SusD-like_N"/>
</dbReference>
<evidence type="ECO:0000256" key="4">
    <source>
        <dbReference type="ARBA" id="ARBA00023136"/>
    </source>
</evidence>
<dbReference type="EMBL" id="FMYE01000027">
    <property type="protein sequence ID" value="SDB77759.1"/>
    <property type="molecule type" value="Genomic_DNA"/>
</dbReference>
<dbReference type="AlphaFoldDB" id="A0A1G6G7A7"/>
<dbReference type="Pfam" id="PF14322">
    <property type="entry name" value="SusD-like_3"/>
    <property type="match status" value="1"/>
</dbReference>
<dbReference type="GO" id="GO:0009279">
    <property type="term" value="C:cell outer membrane"/>
    <property type="evidence" value="ECO:0007669"/>
    <property type="project" value="UniProtKB-SubCell"/>
</dbReference>